<accession>A0ABV0CNK5</accession>
<feature type="signal peptide" evidence="1">
    <location>
        <begin position="1"/>
        <end position="22"/>
    </location>
</feature>
<evidence type="ECO:0000313" key="3">
    <source>
        <dbReference type="Proteomes" id="UP001405405"/>
    </source>
</evidence>
<protein>
    <submittedName>
        <fullName evidence="2">Uncharacterized protein</fullName>
    </submittedName>
</protein>
<dbReference type="RefSeq" id="WP_346789221.1">
    <property type="nucleotide sequence ID" value="NZ_JAYFSJ010000010.1"/>
</dbReference>
<dbReference type="EMBL" id="JAYFSJ010000010">
    <property type="protein sequence ID" value="MEN7431963.1"/>
    <property type="molecule type" value="Genomic_DNA"/>
</dbReference>
<organism evidence="2 3">
    <name type="scientific">Chromobacterium indicum</name>
    <dbReference type="NCBI Taxonomy" id="3110228"/>
    <lineage>
        <taxon>Bacteria</taxon>
        <taxon>Pseudomonadati</taxon>
        <taxon>Pseudomonadota</taxon>
        <taxon>Betaproteobacteria</taxon>
        <taxon>Neisseriales</taxon>
        <taxon>Chromobacteriaceae</taxon>
        <taxon>Chromobacterium</taxon>
    </lineage>
</organism>
<keyword evidence="3" id="KW-1185">Reference proteome</keyword>
<sequence>MFSRIGKLLAVLLAVLPLWAKADDFVGGYTLLPSGEMQQVYGDDGKPAHLLTVEKRDGGYWLRAQALLGSGEAQKAELQKDGKHLAQWLGNEPDAGKLTQSSALVGDRIALFRIAKGTELQGANGRTHVMRTDYLLVMPGIDLELERAPETE</sequence>
<reference evidence="2 3" key="1">
    <citation type="submission" date="2023-12" db="EMBL/GenBank/DDBJ databases">
        <title>Chromobacterium sp. strain TRC.1.1.SA producing antimicrobial pigment.</title>
        <authorList>
            <person name="Verma N."/>
            <person name="Choksket S."/>
            <person name="Pinnaka A.K."/>
            <person name="Korpole S."/>
        </authorList>
    </citation>
    <scope>NUCLEOTIDE SEQUENCE [LARGE SCALE GENOMIC DNA]</scope>
    <source>
        <strain evidence="2 3">TRC1.1.SA</strain>
    </source>
</reference>
<feature type="chain" id="PRO_5047064362" evidence="1">
    <location>
        <begin position="23"/>
        <end position="152"/>
    </location>
</feature>
<evidence type="ECO:0000313" key="2">
    <source>
        <dbReference type="EMBL" id="MEN7431963.1"/>
    </source>
</evidence>
<gene>
    <name evidence="2" type="ORF">VA599_14505</name>
</gene>
<proteinExistence type="predicted"/>
<dbReference type="Proteomes" id="UP001405405">
    <property type="component" value="Unassembled WGS sequence"/>
</dbReference>
<keyword evidence="1" id="KW-0732">Signal</keyword>
<comment type="caution">
    <text evidence="2">The sequence shown here is derived from an EMBL/GenBank/DDBJ whole genome shotgun (WGS) entry which is preliminary data.</text>
</comment>
<evidence type="ECO:0000256" key="1">
    <source>
        <dbReference type="SAM" id="SignalP"/>
    </source>
</evidence>
<name>A0ABV0CNK5_9NEIS</name>